<dbReference type="EMBL" id="JAZDUF010000005">
    <property type="protein sequence ID" value="MEE3852132.1"/>
    <property type="molecule type" value="Genomic_DNA"/>
</dbReference>
<dbReference type="InterPro" id="IPR024047">
    <property type="entry name" value="MM3350-like_sf"/>
</dbReference>
<evidence type="ECO:0000313" key="3">
    <source>
        <dbReference type="EMBL" id="MEE3852132.1"/>
    </source>
</evidence>
<sequence length="567" mass="61949">MSSDKRARRAKRAAKSRKRQSHDHENKVVGFLRGTDLNSLVRFFQTWLVETDFYENDADPAVLAAAAEAMGTAAYERRSDFQPDCWTVSDVDAAIGFAEELEDLDPDAPSAALPVFALRAFLDFLRETGRWAGPEDLCDVVMDVVDDALVRYLTKQDLDVEDIDPAEEEAALSGLEVTRRLDALLTWLGSGRPVTEDGSLDPTLLQGASDAMDIGMPDEVETMDDHATLAELWTLAEVVGLISVRSGSAEPGKNANDWRSGPRLMLLRETAERELESKVASWVSEAAQELAVTILQRGLTRLPLHEEDLRADDDTVPDTRLALEIMAYLAEDLRAEGWLHLADDGGYVVPSALRLVVSNAVAVLSNKLDPVPVVTLKLEMPGIEPPVSRRVEVTGLLSLKGLHDLIQSLMSWNDSHLHRFSVYPREGDSRPFMPQAAIDDGLVGRSEAIPEDGMPIGVILEEPGAQLLYEYDFGDGWEVLVTLEAARPPVGDDDNYLLSVVDGTGTAPFDDVGGAGGWEVFVAAVTDPTHEQHAELRDWAGLSPTAPFDPTAFDVEAANKALEDDLT</sequence>
<evidence type="ECO:0000259" key="2">
    <source>
        <dbReference type="Pfam" id="PF07929"/>
    </source>
</evidence>
<evidence type="ECO:0000256" key="1">
    <source>
        <dbReference type="SAM" id="MobiDB-lite"/>
    </source>
</evidence>
<dbReference type="RefSeq" id="WP_330434037.1">
    <property type="nucleotide sequence ID" value="NZ_JAZDUF010000005.1"/>
</dbReference>
<keyword evidence="4" id="KW-1185">Reference proteome</keyword>
<dbReference type="Proteomes" id="UP001347146">
    <property type="component" value="Unassembled WGS sequence"/>
</dbReference>
<name>A0ABU7MG96_9ACTN</name>
<dbReference type="Gene3D" id="3.10.290.30">
    <property type="entry name" value="MM3350-like"/>
    <property type="match status" value="1"/>
</dbReference>
<proteinExistence type="predicted"/>
<reference evidence="3 4" key="1">
    <citation type="submission" date="2024-01" db="EMBL/GenBank/DDBJ databases">
        <title>Draft genome sequence of Gordonia sp. LSe1-13.</title>
        <authorList>
            <person name="Suphannarot A."/>
            <person name="Mingma R."/>
        </authorList>
    </citation>
    <scope>NUCLEOTIDE SEQUENCE [LARGE SCALE GENOMIC DNA]</scope>
    <source>
        <strain evidence="3 4">LSe1-13</strain>
    </source>
</reference>
<feature type="region of interest" description="Disordered" evidence="1">
    <location>
        <begin position="1"/>
        <end position="25"/>
    </location>
</feature>
<organism evidence="3 4">
    <name type="scientific">Gordonia sesuvii</name>
    <dbReference type="NCBI Taxonomy" id="3116777"/>
    <lineage>
        <taxon>Bacteria</taxon>
        <taxon>Bacillati</taxon>
        <taxon>Actinomycetota</taxon>
        <taxon>Actinomycetes</taxon>
        <taxon>Mycobacteriales</taxon>
        <taxon>Gordoniaceae</taxon>
        <taxon>Gordonia</taxon>
    </lineage>
</organism>
<dbReference type="PANTHER" id="PTHR41878:SF1">
    <property type="entry name" value="TNPR PROTEIN"/>
    <property type="match status" value="1"/>
</dbReference>
<feature type="compositionally biased region" description="Basic residues" evidence="1">
    <location>
        <begin position="1"/>
        <end position="21"/>
    </location>
</feature>
<accession>A0ABU7MG96</accession>
<gene>
    <name evidence="3" type="ORF">VZC37_17450</name>
</gene>
<comment type="caution">
    <text evidence="3">The sequence shown here is derived from an EMBL/GenBank/DDBJ whole genome shotgun (WGS) entry which is preliminary data.</text>
</comment>
<protein>
    <submittedName>
        <fullName evidence="3">Plasmid pRiA4b ORF-3 family protein</fullName>
    </submittedName>
</protein>
<dbReference type="InterPro" id="IPR012912">
    <property type="entry name" value="Plasmid_pRiA4b_Orf3-like"/>
</dbReference>
<dbReference type="SUPFAM" id="SSF159941">
    <property type="entry name" value="MM3350-like"/>
    <property type="match status" value="1"/>
</dbReference>
<dbReference type="Pfam" id="PF07929">
    <property type="entry name" value="PRiA4_ORF3"/>
    <property type="match status" value="1"/>
</dbReference>
<dbReference type="PANTHER" id="PTHR41878">
    <property type="entry name" value="LEXA REPRESSOR-RELATED"/>
    <property type="match status" value="1"/>
</dbReference>
<feature type="domain" description="Plasmid pRiA4b Orf3-like" evidence="2">
    <location>
        <begin position="373"/>
        <end position="556"/>
    </location>
</feature>
<evidence type="ECO:0000313" key="4">
    <source>
        <dbReference type="Proteomes" id="UP001347146"/>
    </source>
</evidence>